<dbReference type="Proteomes" id="UP000539473">
    <property type="component" value="Unassembled WGS sequence"/>
</dbReference>
<comment type="caution">
    <text evidence="10">The sequence shown here is derived from an EMBL/GenBank/DDBJ whole genome shotgun (WGS) entry which is preliminary data.</text>
</comment>
<dbReference type="InterPro" id="IPR001867">
    <property type="entry name" value="OmpR/PhoB-type_DNA-bd"/>
</dbReference>
<keyword evidence="2" id="KW-0902">Two-component regulatory system</keyword>
<reference evidence="10 11" key="1">
    <citation type="submission" date="2020-08" db="EMBL/GenBank/DDBJ databases">
        <title>Genomic Encyclopedia of Type Strains, Phase IV (KMG-IV): sequencing the most valuable type-strain genomes for metagenomic binning, comparative biology and taxonomic classification.</title>
        <authorList>
            <person name="Goeker M."/>
        </authorList>
    </citation>
    <scope>NUCLEOTIDE SEQUENCE [LARGE SCALE GENOMIC DNA]</scope>
    <source>
        <strain evidence="10 11">DSM 27521</strain>
    </source>
</reference>
<evidence type="ECO:0000256" key="3">
    <source>
        <dbReference type="ARBA" id="ARBA00023015"/>
    </source>
</evidence>
<evidence type="ECO:0000256" key="6">
    <source>
        <dbReference type="PROSITE-ProRule" id="PRU00169"/>
    </source>
</evidence>
<keyword evidence="1 6" id="KW-0597">Phosphoprotein</keyword>
<dbReference type="InterPro" id="IPR036388">
    <property type="entry name" value="WH-like_DNA-bd_sf"/>
</dbReference>
<dbReference type="InterPro" id="IPR001789">
    <property type="entry name" value="Sig_transdc_resp-reg_receiver"/>
</dbReference>
<evidence type="ECO:0000313" key="11">
    <source>
        <dbReference type="Proteomes" id="UP000539473"/>
    </source>
</evidence>
<gene>
    <name evidence="10" type="ORF">HNQ07_004201</name>
</gene>
<dbReference type="GO" id="GO:0000976">
    <property type="term" value="F:transcription cis-regulatory region binding"/>
    <property type="evidence" value="ECO:0007669"/>
    <property type="project" value="TreeGrafter"/>
</dbReference>
<dbReference type="GO" id="GO:0006355">
    <property type="term" value="P:regulation of DNA-templated transcription"/>
    <property type="evidence" value="ECO:0007669"/>
    <property type="project" value="InterPro"/>
</dbReference>
<dbReference type="SUPFAM" id="SSF52172">
    <property type="entry name" value="CheY-like"/>
    <property type="match status" value="1"/>
</dbReference>
<dbReference type="SMART" id="SM00862">
    <property type="entry name" value="Trans_reg_C"/>
    <property type="match status" value="1"/>
</dbReference>
<evidence type="ECO:0000256" key="2">
    <source>
        <dbReference type="ARBA" id="ARBA00023012"/>
    </source>
</evidence>
<dbReference type="InterPro" id="IPR039420">
    <property type="entry name" value="WalR-like"/>
</dbReference>
<evidence type="ECO:0000259" key="9">
    <source>
        <dbReference type="PROSITE" id="PS51755"/>
    </source>
</evidence>
<evidence type="ECO:0000259" key="8">
    <source>
        <dbReference type="PROSITE" id="PS50110"/>
    </source>
</evidence>
<evidence type="ECO:0000256" key="4">
    <source>
        <dbReference type="ARBA" id="ARBA00023125"/>
    </source>
</evidence>
<feature type="modified residue" description="4-aspartylphosphate" evidence="6">
    <location>
        <position position="51"/>
    </location>
</feature>
<evidence type="ECO:0000256" key="1">
    <source>
        <dbReference type="ARBA" id="ARBA00022553"/>
    </source>
</evidence>
<accession>A0A7W8NQ61</accession>
<sequence length="222" mass="24266">MRILLVEDEEAIAMPLRRALESQGHEVRHAGTLEAGRASFVDTEPDLALLDVRLPDDASGGFTLAREVRAAGYRGPLLFLTARDTSGDRVEGLDLGGDDYLVKPFDLPELLARVRALLRRASDLRSDRVTVGALELDFSRQTVCWAGQPVSLSGREYALLERLARSPGRLYPSTELFDLVWDGQASDPGAVKVCVHHLRSKLGPEVIRTDARGYCLGTGALT</sequence>
<feature type="domain" description="Response regulatory" evidence="8">
    <location>
        <begin position="2"/>
        <end position="118"/>
    </location>
</feature>
<dbReference type="PANTHER" id="PTHR48111">
    <property type="entry name" value="REGULATOR OF RPOS"/>
    <property type="match status" value="1"/>
</dbReference>
<dbReference type="PROSITE" id="PS51755">
    <property type="entry name" value="OMPR_PHOB"/>
    <property type="match status" value="1"/>
</dbReference>
<dbReference type="PANTHER" id="PTHR48111:SF22">
    <property type="entry name" value="REGULATOR OF RPOS"/>
    <property type="match status" value="1"/>
</dbReference>
<name>A0A7W8NQ61_9DEIO</name>
<dbReference type="Gene3D" id="3.40.50.2300">
    <property type="match status" value="1"/>
</dbReference>
<dbReference type="GO" id="GO:0032993">
    <property type="term" value="C:protein-DNA complex"/>
    <property type="evidence" value="ECO:0007669"/>
    <property type="project" value="TreeGrafter"/>
</dbReference>
<evidence type="ECO:0000256" key="5">
    <source>
        <dbReference type="ARBA" id="ARBA00023163"/>
    </source>
</evidence>
<dbReference type="CDD" id="cd00383">
    <property type="entry name" value="trans_reg_C"/>
    <property type="match status" value="1"/>
</dbReference>
<dbReference type="EMBL" id="JACHFK010000014">
    <property type="protein sequence ID" value="MBB5378694.1"/>
    <property type="molecule type" value="Genomic_DNA"/>
</dbReference>
<dbReference type="Gene3D" id="1.10.10.10">
    <property type="entry name" value="Winged helix-like DNA-binding domain superfamily/Winged helix DNA-binding domain"/>
    <property type="match status" value="1"/>
</dbReference>
<evidence type="ECO:0000313" key="10">
    <source>
        <dbReference type="EMBL" id="MBB5378694.1"/>
    </source>
</evidence>
<dbReference type="RefSeq" id="WP_184115354.1">
    <property type="nucleotide sequence ID" value="NZ_BNAJ01000015.1"/>
</dbReference>
<organism evidence="10 11">
    <name type="scientific">Deinococcus metalli</name>
    <dbReference type="NCBI Taxonomy" id="1141878"/>
    <lineage>
        <taxon>Bacteria</taxon>
        <taxon>Thermotogati</taxon>
        <taxon>Deinococcota</taxon>
        <taxon>Deinococci</taxon>
        <taxon>Deinococcales</taxon>
        <taxon>Deinococcaceae</taxon>
        <taxon>Deinococcus</taxon>
    </lineage>
</organism>
<dbReference type="GO" id="GO:0000156">
    <property type="term" value="F:phosphorelay response regulator activity"/>
    <property type="evidence" value="ECO:0007669"/>
    <property type="project" value="TreeGrafter"/>
</dbReference>
<dbReference type="InterPro" id="IPR011006">
    <property type="entry name" value="CheY-like_superfamily"/>
</dbReference>
<keyword evidence="3" id="KW-0805">Transcription regulation</keyword>
<feature type="domain" description="OmpR/PhoB-type" evidence="9">
    <location>
        <begin position="126"/>
        <end position="218"/>
    </location>
</feature>
<evidence type="ECO:0000256" key="7">
    <source>
        <dbReference type="PROSITE-ProRule" id="PRU01091"/>
    </source>
</evidence>
<dbReference type="Pfam" id="PF00486">
    <property type="entry name" value="Trans_reg_C"/>
    <property type="match status" value="1"/>
</dbReference>
<dbReference type="PROSITE" id="PS50110">
    <property type="entry name" value="RESPONSE_REGULATORY"/>
    <property type="match status" value="1"/>
</dbReference>
<proteinExistence type="predicted"/>
<dbReference type="Pfam" id="PF00072">
    <property type="entry name" value="Response_reg"/>
    <property type="match status" value="1"/>
</dbReference>
<dbReference type="SMART" id="SM00448">
    <property type="entry name" value="REC"/>
    <property type="match status" value="1"/>
</dbReference>
<dbReference type="GO" id="GO:0005829">
    <property type="term" value="C:cytosol"/>
    <property type="evidence" value="ECO:0007669"/>
    <property type="project" value="TreeGrafter"/>
</dbReference>
<dbReference type="Gene3D" id="6.10.250.690">
    <property type="match status" value="1"/>
</dbReference>
<keyword evidence="4 7" id="KW-0238">DNA-binding</keyword>
<feature type="DNA-binding region" description="OmpR/PhoB-type" evidence="7">
    <location>
        <begin position="126"/>
        <end position="218"/>
    </location>
</feature>
<keyword evidence="5" id="KW-0804">Transcription</keyword>
<protein>
    <submittedName>
        <fullName evidence="10">Two-component system response regulator QseB</fullName>
    </submittedName>
</protein>
<dbReference type="AlphaFoldDB" id="A0A7W8NQ61"/>